<gene>
    <name evidence="1" type="ORF">QFC21_002346</name>
</gene>
<evidence type="ECO:0000313" key="1">
    <source>
        <dbReference type="EMBL" id="KAJ9103883.1"/>
    </source>
</evidence>
<proteinExistence type="predicted"/>
<accession>A0ACC2VWT3</accession>
<reference evidence="1" key="1">
    <citation type="submission" date="2023-04" db="EMBL/GenBank/DDBJ databases">
        <title>Draft Genome sequencing of Naganishia species isolated from polar environments using Oxford Nanopore Technology.</title>
        <authorList>
            <person name="Leo P."/>
            <person name="Venkateswaran K."/>
        </authorList>
    </citation>
    <scope>NUCLEOTIDE SEQUENCE</scope>
    <source>
        <strain evidence="1">MNA-CCFEE 5423</strain>
    </source>
</reference>
<comment type="caution">
    <text evidence="1">The sequence shown here is derived from an EMBL/GenBank/DDBJ whole genome shotgun (WGS) entry which is preliminary data.</text>
</comment>
<name>A0ACC2VWT3_9TREE</name>
<protein>
    <submittedName>
        <fullName evidence="1">Uncharacterized protein</fullName>
    </submittedName>
</protein>
<organism evidence="1 2">
    <name type="scientific">Naganishia friedmannii</name>
    <dbReference type="NCBI Taxonomy" id="89922"/>
    <lineage>
        <taxon>Eukaryota</taxon>
        <taxon>Fungi</taxon>
        <taxon>Dikarya</taxon>
        <taxon>Basidiomycota</taxon>
        <taxon>Agaricomycotina</taxon>
        <taxon>Tremellomycetes</taxon>
        <taxon>Filobasidiales</taxon>
        <taxon>Filobasidiaceae</taxon>
        <taxon>Naganishia</taxon>
    </lineage>
</organism>
<keyword evidence="2" id="KW-1185">Reference proteome</keyword>
<evidence type="ECO:0000313" key="2">
    <source>
        <dbReference type="Proteomes" id="UP001227268"/>
    </source>
</evidence>
<dbReference type="EMBL" id="JASBWT010000006">
    <property type="protein sequence ID" value="KAJ9103883.1"/>
    <property type="molecule type" value="Genomic_DNA"/>
</dbReference>
<sequence>MTVYGVWVINKAGGLIFQRNYGGIKPLTPRSGLLCFLTSVRSLSAHCNEPVTTISDGIAQLSANEYLVMAGTLHGVHAITSRIAPVAKSSGVQIIESESFKMTIHMTLTGIKFVLISSTDMSNAESVLQKVYEAYADAVMKNPFYTLEMPINATGFDARMNAIVAASGT</sequence>
<dbReference type="Proteomes" id="UP001227268">
    <property type="component" value="Unassembled WGS sequence"/>
</dbReference>